<evidence type="ECO:0000256" key="3">
    <source>
        <dbReference type="ARBA" id="ARBA00022692"/>
    </source>
</evidence>
<dbReference type="GO" id="GO:0031460">
    <property type="term" value="P:glycine betaine transport"/>
    <property type="evidence" value="ECO:0007669"/>
    <property type="project" value="TreeGrafter"/>
</dbReference>
<dbReference type="AlphaFoldDB" id="A0A2T0ZY49"/>
<keyword evidence="2 6" id="KW-0813">Transport</keyword>
<proteinExistence type="inferred from homology"/>
<dbReference type="CDD" id="cd06261">
    <property type="entry name" value="TM_PBP2"/>
    <property type="match status" value="1"/>
</dbReference>
<feature type="domain" description="ABC transmembrane type-1" evidence="8">
    <location>
        <begin position="27"/>
        <end position="206"/>
    </location>
</feature>
<dbReference type="PANTHER" id="PTHR30177">
    <property type="entry name" value="GLYCINE BETAINE/L-PROLINE TRANSPORT SYSTEM PERMEASE PROTEIN PROW"/>
    <property type="match status" value="1"/>
</dbReference>
<accession>A0A2T0ZY49</accession>
<keyword evidence="5 6" id="KW-0472">Membrane</keyword>
<feature type="transmembrane region" description="Helical" evidence="6">
    <location>
        <begin position="92"/>
        <end position="112"/>
    </location>
</feature>
<dbReference type="InterPro" id="IPR000515">
    <property type="entry name" value="MetI-like"/>
</dbReference>
<dbReference type="PANTHER" id="PTHR30177:SF33">
    <property type="entry name" value="POSSIBLE OSMOPROTECTANT (GLYCINE BETAINE_CARNITINE_CHOLINE_L-PROLINE) TRANSPORT INTEGRAL MEMBRANE PROTEIN ABC TRANSPORTER PROZ"/>
    <property type="match status" value="1"/>
</dbReference>
<feature type="compositionally biased region" description="Polar residues" evidence="7">
    <location>
        <begin position="238"/>
        <end position="248"/>
    </location>
</feature>
<evidence type="ECO:0000256" key="1">
    <source>
        <dbReference type="ARBA" id="ARBA00004141"/>
    </source>
</evidence>
<name>A0A2T0ZY49_9ACTN</name>
<dbReference type="SUPFAM" id="SSF161098">
    <property type="entry name" value="MetI-like"/>
    <property type="match status" value="1"/>
</dbReference>
<feature type="transmembrane region" description="Helical" evidence="6">
    <location>
        <begin position="189"/>
        <end position="210"/>
    </location>
</feature>
<protein>
    <submittedName>
        <fullName evidence="9">Osmoprotectant transport system permease protein</fullName>
    </submittedName>
</protein>
<keyword evidence="3 6" id="KW-0812">Transmembrane</keyword>
<sequence length="248" mass="25920">MSIFQLTWNFLSAGSNWTGAGGIPTRILEHLGYTFLSLLVAMIVAVPVGMYIGHTGRFAFLAINIGNASRALPTIGLLTLVVLLISRSLWPVVLVLALLAIPPILTSTYAGIQNVDKLVVDAAIGVGMTPREALFKTKLPMALPVMFGGLRSGVLQLVSTATVAAYVGLGGLGRYILDGAPQQDFGKMAGGALLVALLAIVLDLLIAGIARLTISRGLRRTASVRGKPGDAISDDASEVTNVDRSSAR</sequence>
<dbReference type="OrthoDB" id="5244012at2"/>
<dbReference type="InterPro" id="IPR051204">
    <property type="entry name" value="ABC_transp_perm/SBD"/>
</dbReference>
<dbReference type="GO" id="GO:0005886">
    <property type="term" value="C:plasma membrane"/>
    <property type="evidence" value="ECO:0007669"/>
    <property type="project" value="UniProtKB-SubCell"/>
</dbReference>
<feature type="region of interest" description="Disordered" evidence="7">
    <location>
        <begin position="227"/>
        <end position="248"/>
    </location>
</feature>
<gene>
    <name evidence="9" type="ORF">CLV47_11191</name>
</gene>
<dbReference type="Pfam" id="PF00528">
    <property type="entry name" value="BPD_transp_1"/>
    <property type="match status" value="1"/>
</dbReference>
<organism evidence="9 10">
    <name type="scientific">Antricoccus suffuscus</name>
    <dbReference type="NCBI Taxonomy" id="1629062"/>
    <lineage>
        <taxon>Bacteria</taxon>
        <taxon>Bacillati</taxon>
        <taxon>Actinomycetota</taxon>
        <taxon>Actinomycetes</taxon>
        <taxon>Geodermatophilales</taxon>
        <taxon>Antricoccaceae</taxon>
        <taxon>Antricoccus</taxon>
    </lineage>
</organism>
<feature type="transmembrane region" description="Helical" evidence="6">
    <location>
        <begin position="58"/>
        <end position="85"/>
    </location>
</feature>
<evidence type="ECO:0000313" key="10">
    <source>
        <dbReference type="Proteomes" id="UP000237752"/>
    </source>
</evidence>
<feature type="transmembrane region" description="Helical" evidence="6">
    <location>
        <begin position="31"/>
        <end position="52"/>
    </location>
</feature>
<evidence type="ECO:0000256" key="2">
    <source>
        <dbReference type="ARBA" id="ARBA00022448"/>
    </source>
</evidence>
<evidence type="ECO:0000256" key="6">
    <source>
        <dbReference type="RuleBase" id="RU363032"/>
    </source>
</evidence>
<evidence type="ECO:0000256" key="5">
    <source>
        <dbReference type="ARBA" id="ARBA00023136"/>
    </source>
</evidence>
<evidence type="ECO:0000313" key="9">
    <source>
        <dbReference type="EMBL" id="PRZ41214.1"/>
    </source>
</evidence>
<reference evidence="9 10" key="1">
    <citation type="submission" date="2018-03" db="EMBL/GenBank/DDBJ databases">
        <title>Genomic Encyclopedia of Archaeal and Bacterial Type Strains, Phase II (KMG-II): from individual species to whole genera.</title>
        <authorList>
            <person name="Goeker M."/>
        </authorList>
    </citation>
    <scope>NUCLEOTIDE SEQUENCE [LARGE SCALE GENOMIC DNA]</scope>
    <source>
        <strain evidence="9 10">DSM 100065</strain>
    </source>
</reference>
<evidence type="ECO:0000259" key="8">
    <source>
        <dbReference type="PROSITE" id="PS50928"/>
    </source>
</evidence>
<keyword evidence="10" id="KW-1185">Reference proteome</keyword>
<dbReference type="Gene3D" id="1.10.3720.10">
    <property type="entry name" value="MetI-like"/>
    <property type="match status" value="1"/>
</dbReference>
<comment type="similarity">
    <text evidence="6">Belongs to the binding-protein-dependent transport system permease family.</text>
</comment>
<evidence type="ECO:0000256" key="7">
    <source>
        <dbReference type="SAM" id="MobiDB-lite"/>
    </source>
</evidence>
<dbReference type="RefSeq" id="WP_106349585.1">
    <property type="nucleotide sequence ID" value="NZ_PVUE01000011.1"/>
</dbReference>
<feature type="transmembrane region" description="Helical" evidence="6">
    <location>
        <begin position="154"/>
        <end position="177"/>
    </location>
</feature>
<comment type="subcellular location">
    <subcellularLocation>
        <location evidence="6">Cell membrane</location>
        <topology evidence="6">Multi-pass membrane protein</topology>
    </subcellularLocation>
    <subcellularLocation>
        <location evidence="1">Membrane</location>
        <topology evidence="1">Multi-pass membrane protein</topology>
    </subcellularLocation>
</comment>
<dbReference type="GO" id="GO:0055085">
    <property type="term" value="P:transmembrane transport"/>
    <property type="evidence" value="ECO:0007669"/>
    <property type="project" value="InterPro"/>
</dbReference>
<comment type="caution">
    <text evidence="9">The sequence shown here is derived from an EMBL/GenBank/DDBJ whole genome shotgun (WGS) entry which is preliminary data.</text>
</comment>
<dbReference type="EMBL" id="PVUE01000011">
    <property type="protein sequence ID" value="PRZ41214.1"/>
    <property type="molecule type" value="Genomic_DNA"/>
</dbReference>
<dbReference type="InterPro" id="IPR035906">
    <property type="entry name" value="MetI-like_sf"/>
</dbReference>
<evidence type="ECO:0000256" key="4">
    <source>
        <dbReference type="ARBA" id="ARBA00022989"/>
    </source>
</evidence>
<keyword evidence="4 6" id="KW-1133">Transmembrane helix</keyword>
<dbReference type="PROSITE" id="PS50928">
    <property type="entry name" value="ABC_TM1"/>
    <property type="match status" value="1"/>
</dbReference>
<dbReference type="Proteomes" id="UP000237752">
    <property type="component" value="Unassembled WGS sequence"/>
</dbReference>